<dbReference type="GO" id="GO:0005886">
    <property type="term" value="C:plasma membrane"/>
    <property type="evidence" value="ECO:0007669"/>
    <property type="project" value="TreeGrafter"/>
</dbReference>
<comment type="caution">
    <text evidence="3">The sequence shown here is derived from an EMBL/GenBank/DDBJ whole genome shotgun (WGS) entry which is preliminary data.</text>
</comment>
<dbReference type="InterPro" id="IPR042089">
    <property type="entry name" value="Peptidase_M13_dom_2"/>
</dbReference>
<dbReference type="SUPFAM" id="SSF55486">
    <property type="entry name" value="Metalloproteases ('zincins'), catalytic domain"/>
    <property type="match status" value="1"/>
</dbReference>
<accession>A0A9J6G219</accession>
<reference evidence="3 4" key="1">
    <citation type="journal article" date="2020" name="Cell">
        <title>Large-Scale Comparative Analyses of Tick Genomes Elucidate Their Genetic Diversity and Vector Capacities.</title>
        <authorList>
            <consortium name="Tick Genome and Microbiome Consortium (TIGMIC)"/>
            <person name="Jia N."/>
            <person name="Wang J."/>
            <person name="Shi W."/>
            <person name="Du L."/>
            <person name="Sun Y."/>
            <person name="Zhan W."/>
            <person name="Jiang J.F."/>
            <person name="Wang Q."/>
            <person name="Zhang B."/>
            <person name="Ji P."/>
            <person name="Bell-Sakyi L."/>
            <person name="Cui X.M."/>
            <person name="Yuan T.T."/>
            <person name="Jiang B.G."/>
            <person name="Yang W.F."/>
            <person name="Lam T.T."/>
            <person name="Chang Q.C."/>
            <person name="Ding S.J."/>
            <person name="Wang X.J."/>
            <person name="Zhu J.G."/>
            <person name="Ruan X.D."/>
            <person name="Zhao L."/>
            <person name="Wei J.T."/>
            <person name="Ye R.Z."/>
            <person name="Que T.C."/>
            <person name="Du C.H."/>
            <person name="Zhou Y.H."/>
            <person name="Cheng J.X."/>
            <person name="Dai P.F."/>
            <person name="Guo W.B."/>
            <person name="Han X.H."/>
            <person name="Huang E.J."/>
            <person name="Li L.F."/>
            <person name="Wei W."/>
            <person name="Gao Y.C."/>
            <person name="Liu J.Z."/>
            <person name="Shao H.Z."/>
            <person name="Wang X."/>
            <person name="Wang C.C."/>
            <person name="Yang T.C."/>
            <person name="Huo Q.B."/>
            <person name="Li W."/>
            <person name="Chen H.Y."/>
            <person name="Chen S.E."/>
            <person name="Zhou L.G."/>
            <person name="Ni X.B."/>
            <person name="Tian J.H."/>
            <person name="Sheng Y."/>
            <person name="Liu T."/>
            <person name="Pan Y.S."/>
            <person name="Xia L.Y."/>
            <person name="Li J."/>
            <person name="Zhao F."/>
            <person name="Cao W.C."/>
        </authorList>
    </citation>
    <scope>NUCLEOTIDE SEQUENCE [LARGE SCALE GENOMIC DNA]</scope>
    <source>
        <strain evidence="3">HaeL-2018</strain>
    </source>
</reference>
<dbReference type="PANTHER" id="PTHR11733">
    <property type="entry name" value="ZINC METALLOPROTEASE FAMILY M13 NEPRILYSIN-RELATED"/>
    <property type="match status" value="1"/>
</dbReference>
<dbReference type="AlphaFoldDB" id="A0A9J6G219"/>
<dbReference type="InterPro" id="IPR024079">
    <property type="entry name" value="MetalloPept_cat_dom_sf"/>
</dbReference>
<dbReference type="Proteomes" id="UP000821853">
    <property type="component" value="Chromosome 2"/>
</dbReference>
<dbReference type="Pfam" id="PF05649">
    <property type="entry name" value="Peptidase_M13_N"/>
    <property type="match status" value="1"/>
</dbReference>
<sequence length="176" mass="20155">MPANVRARKASRIQAELEYSVDPCVDFYHFVCSRWIQRHRHGSVDQLQLDAYASRIADVLERPSEQVPEMQRFFANCVRPQENLFSEIRATFFYLLGFQDWPYLSSAAAFVSPDEVSAKVGAVFRELGVESLFRFTVAPDPEKPRLRYWALDEPRLLSGTADGAWMDRAFKASPAS</sequence>
<organism evidence="3 4">
    <name type="scientific">Haemaphysalis longicornis</name>
    <name type="common">Bush tick</name>
    <dbReference type="NCBI Taxonomy" id="44386"/>
    <lineage>
        <taxon>Eukaryota</taxon>
        <taxon>Metazoa</taxon>
        <taxon>Ecdysozoa</taxon>
        <taxon>Arthropoda</taxon>
        <taxon>Chelicerata</taxon>
        <taxon>Arachnida</taxon>
        <taxon>Acari</taxon>
        <taxon>Parasitiformes</taxon>
        <taxon>Ixodida</taxon>
        <taxon>Ixodoidea</taxon>
        <taxon>Ixodidae</taxon>
        <taxon>Haemaphysalinae</taxon>
        <taxon>Haemaphysalis</taxon>
    </lineage>
</organism>
<proteinExistence type="inferred from homology"/>
<evidence type="ECO:0000256" key="1">
    <source>
        <dbReference type="ARBA" id="ARBA00007357"/>
    </source>
</evidence>
<evidence type="ECO:0000313" key="3">
    <source>
        <dbReference type="EMBL" id="KAH9368841.1"/>
    </source>
</evidence>
<feature type="domain" description="Peptidase M13 N-terminal" evidence="2">
    <location>
        <begin position="23"/>
        <end position="156"/>
    </location>
</feature>
<dbReference type="InterPro" id="IPR000718">
    <property type="entry name" value="Peptidase_M13"/>
</dbReference>
<dbReference type="Gene3D" id="1.10.1380.10">
    <property type="entry name" value="Neutral endopeptidase , domain2"/>
    <property type="match status" value="1"/>
</dbReference>
<dbReference type="GO" id="GO:0016485">
    <property type="term" value="P:protein processing"/>
    <property type="evidence" value="ECO:0007669"/>
    <property type="project" value="TreeGrafter"/>
</dbReference>
<dbReference type="EMBL" id="JABSTR010000004">
    <property type="protein sequence ID" value="KAH9368841.1"/>
    <property type="molecule type" value="Genomic_DNA"/>
</dbReference>
<dbReference type="OrthoDB" id="6496225at2759"/>
<dbReference type="GO" id="GO:0004222">
    <property type="term" value="F:metalloendopeptidase activity"/>
    <property type="evidence" value="ECO:0007669"/>
    <property type="project" value="InterPro"/>
</dbReference>
<evidence type="ECO:0000259" key="2">
    <source>
        <dbReference type="Pfam" id="PF05649"/>
    </source>
</evidence>
<keyword evidence="4" id="KW-1185">Reference proteome</keyword>
<dbReference type="PANTHER" id="PTHR11733:SF241">
    <property type="entry name" value="GH26575P-RELATED"/>
    <property type="match status" value="1"/>
</dbReference>
<dbReference type="InterPro" id="IPR008753">
    <property type="entry name" value="Peptidase_M13_N"/>
</dbReference>
<gene>
    <name evidence="3" type="ORF">HPB48_004340</name>
</gene>
<name>A0A9J6G219_HAELO</name>
<dbReference type="PROSITE" id="PS51885">
    <property type="entry name" value="NEPRILYSIN"/>
    <property type="match status" value="1"/>
</dbReference>
<protein>
    <recommendedName>
        <fullName evidence="2">Peptidase M13 N-terminal domain-containing protein</fullName>
    </recommendedName>
</protein>
<dbReference type="Gene3D" id="3.40.390.10">
    <property type="entry name" value="Collagenase (Catalytic Domain)"/>
    <property type="match status" value="1"/>
</dbReference>
<comment type="similarity">
    <text evidence="1">Belongs to the peptidase M13 family.</text>
</comment>
<dbReference type="VEuPathDB" id="VectorBase:HLOH_065046"/>
<evidence type="ECO:0000313" key="4">
    <source>
        <dbReference type="Proteomes" id="UP000821853"/>
    </source>
</evidence>